<evidence type="ECO:0000313" key="1">
    <source>
        <dbReference type="EMBL" id="MDT8759774.1"/>
    </source>
</evidence>
<comment type="caution">
    <text evidence="1">The sequence shown here is derived from an EMBL/GenBank/DDBJ whole genome shotgun (WGS) entry which is preliminary data.</text>
</comment>
<sequence>MLLLSVVGFGVADMAAFSGRHIAGIGNVAREQIETIRVKADEYSRKPI</sequence>
<accession>A0ABU3N7C3</accession>
<proteinExistence type="predicted"/>
<reference evidence="1" key="1">
    <citation type="submission" date="2022-04" db="EMBL/GenBank/DDBJ databases">
        <title>Tomato heritable bacteria conferring resistance against bacterial wilt.</title>
        <authorList>
            <person name="Yin J."/>
        </authorList>
    </citation>
    <scope>NUCLEOTIDE SEQUENCE</scope>
    <source>
        <strain evidence="1">Cra20</strain>
    </source>
</reference>
<protein>
    <submittedName>
        <fullName evidence="1">Uncharacterized protein</fullName>
    </submittedName>
</protein>
<gene>
    <name evidence="1" type="ORF">MZO42_13810</name>
</gene>
<name>A0ABU3N7C3_9SPHN</name>
<dbReference type="EMBL" id="JALMLT010000003">
    <property type="protein sequence ID" value="MDT8759774.1"/>
    <property type="molecule type" value="Genomic_DNA"/>
</dbReference>
<organism evidence="1">
    <name type="scientific">Sphingomonas psychrotolerans</name>
    <dbReference type="NCBI Taxonomy" id="1327635"/>
    <lineage>
        <taxon>Bacteria</taxon>
        <taxon>Pseudomonadati</taxon>
        <taxon>Pseudomonadota</taxon>
        <taxon>Alphaproteobacteria</taxon>
        <taxon>Sphingomonadales</taxon>
        <taxon>Sphingomonadaceae</taxon>
        <taxon>Sphingomonas</taxon>
    </lineage>
</organism>